<evidence type="ECO:0000313" key="3">
    <source>
        <dbReference type="Proteomes" id="UP000507470"/>
    </source>
</evidence>
<evidence type="ECO:0000256" key="1">
    <source>
        <dbReference type="SAM" id="MobiDB-lite"/>
    </source>
</evidence>
<feature type="region of interest" description="Disordered" evidence="1">
    <location>
        <begin position="51"/>
        <end position="80"/>
    </location>
</feature>
<reference evidence="2 3" key="1">
    <citation type="submission" date="2020-06" db="EMBL/GenBank/DDBJ databases">
        <authorList>
            <person name="Li R."/>
            <person name="Bekaert M."/>
        </authorList>
    </citation>
    <scope>NUCLEOTIDE SEQUENCE [LARGE SCALE GENOMIC DNA]</scope>
    <source>
        <strain evidence="3">wild</strain>
    </source>
</reference>
<name>A0A6J8CSM0_MYTCO</name>
<feature type="compositionally biased region" description="Polar residues" evidence="1">
    <location>
        <begin position="51"/>
        <end position="77"/>
    </location>
</feature>
<dbReference type="Proteomes" id="UP000507470">
    <property type="component" value="Unassembled WGS sequence"/>
</dbReference>
<feature type="compositionally biased region" description="Polar residues" evidence="1">
    <location>
        <begin position="124"/>
        <end position="135"/>
    </location>
</feature>
<accession>A0A6J8CSM0</accession>
<feature type="compositionally biased region" description="Polar residues" evidence="1">
    <location>
        <begin position="104"/>
        <end position="117"/>
    </location>
</feature>
<protein>
    <submittedName>
        <fullName evidence="2">Uncharacterized protein</fullName>
    </submittedName>
</protein>
<feature type="region of interest" description="Disordered" evidence="1">
    <location>
        <begin position="104"/>
        <end position="135"/>
    </location>
</feature>
<evidence type="ECO:0000313" key="2">
    <source>
        <dbReference type="EMBL" id="CAC5398317.1"/>
    </source>
</evidence>
<organism evidence="2 3">
    <name type="scientific">Mytilus coruscus</name>
    <name type="common">Sea mussel</name>
    <dbReference type="NCBI Taxonomy" id="42192"/>
    <lineage>
        <taxon>Eukaryota</taxon>
        <taxon>Metazoa</taxon>
        <taxon>Spiralia</taxon>
        <taxon>Lophotrochozoa</taxon>
        <taxon>Mollusca</taxon>
        <taxon>Bivalvia</taxon>
        <taxon>Autobranchia</taxon>
        <taxon>Pteriomorphia</taxon>
        <taxon>Mytilida</taxon>
        <taxon>Mytiloidea</taxon>
        <taxon>Mytilidae</taxon>
        <taxon>Mytilinae</taxon>
        <taxon>Mytilus</taxon>
    </lineage>
</organism>
<dbReference type="AlphaFoldDB" id="A0A6J8CSM0"/>
<sequence>MFFIQNIQKNKRRDTTIAETNASLEIHTETVNAYEEIDEIILIPHDAYINQNGENSDTSRTSMNTEQRSQNNLNTDYLNPYQPIIPTKEHLLYMTMVTSEDSSNTAQLDAAGDSQSFCDDDNTDGSGKSDSGSRISRQLNYVELDMNDTMPEDNKVSDKYVNTRIYANQSTENKASTQKTQYAQIVHTV</sequence>
<keyword evidence="3" id="KW-1185">Reference proteome</keyword>
<proteinExistence type="predicted"/>
<gene>
    <name evidence="2" type="ORF">MCOR_32696</name>
</gene>
<dbReference type="OrthoDB" id="6120574at2759"/>
<dbReference type="EMBL" id="CACVKT020005880">
    <property type="protein sequence ID" value="CAC5398317.1"/>
    <property type="molecule type" value="Genomic_DNA"/>
</dbReference>